<organism evidence="2 3">
    <name type="scientific">Daphnia magna</name>
    <dbReference type="NCBI Taxonomy" id="35525"/>
    <lineage>
        <taxon>Eukaryota</taxon>
        <taxon>Metazoa</taxon>
        <taxon>Ecdysozoa</taxon>
        <taxon>Arthropoda</taxon>
        <taxon>Crustacea</taxon>
        <taxon>Branchiopoda</taxon>
        <taxon>Diplostraca</taxon>
        <taxon>Cladocera</taxon>
        <taxon>Anomopoda</taxon>
        <taxon>Daphniidae</taxon>
        <taxon>Daphnia</taxon>
    </lineage>
</organism>
<sequence length="94" mass="10588">MVCSAVHEAALYNGSLVILLIAKAVWATLSVLCDCGMMEFKYEFDQCLMVMQLDYVLLHKESTTWVVLVWTSHKCGVYLASVLVEEFDKMGLTC</sequence>
<keyword evidence="1" id="KW-0812">Transmembrane</keyword>
<keyword evidence="1" id="KW-0472">Membrane</keyword>
<evidence type="ECO:0000313" key="2">
    <source>
        <dbReference type="EMBL" id="KAK4011307.1"/>
    </source>
</evidence>
<evidence type="ECO:0000313" key="3">
    <source>
        <dbReference type="Proteomes" id="UP001234178"/>
    </source>
</evidence>
<feature type="transmembrane region" description="Helical" evidence="1">
    <location>
        <begin position="12"/>
        <end position="32"/>
    </location>
</feature>
<dbReference type="EMBL" id="JAOYFB010000003">
    <property type="protein sequence ID" value="KAK4011307.1"/>
    <property type="molecule type" value="Genomic_DNA"/>
</dbReference>
<gene>
    <name evidence="2" type="ORF">OUZ56_020424</name>
</gene>
<dbReference type="Proteomes" id="UP001234178">
    <property type="component" value="Unassembled WGS sequence"/>
</dbReference>
<keyword evidence="3" id="KW-1185">Reference proteome</keyword>
<evidence type="ECO:0000256" key="1">
    <source>
        <dbReference type="SAM" id="Phobius"/>
    </source>
</evidence>
<proteinExistence type="predicted"/>
<comment type="caution">
    <text evidence="2">The sequence shown here is derived from an EMBL/GenBank/DDBJ whole genome shotgun (WGS) entry which is preliminary data.</text>
</comment>
<accession>A0ABQ9ZEF5</accession>
<reference evidence="2 3" key="1">
    <citation type="journal article" date="2023" name="Nucleic Acids Res.">
        <title>The hologenome of Daphnia magna reveals possible DNA methylation and microbiome-mediated evolution of the host genome.</title>
        <authorList>
            <person name="Chaturvedi A."/>
            <person name="Li X."/>
            <person name="Dhandapani V."/>
            <person name="Marshall H."/>
            <person name="Kissane S."/>
            <person name="Cuenca-Cambronero M."/>
            <person name="Asole G."/>
            <person name="Calvet F."/>
            <person name="Ruiz-Romero M."/>
            <person name="Marangio P."/>
            <person name="Guigo R."/>
            <person name="Rago D."/>
            <person name="Mirbahai L."/>
            <person name="Eastwood N."/>
            <person name="Colbourne J.K."/>
            <person name="Zhou J."/>
            <person name="Mallon E."/>
            <person name="Orsini L."/>
        </authorList>
    </citation>
    <scope>NUCLEOTIDE SEQUENCE [LARGE SCALE GENOMIC DNA]</scope>
    <source>
        <strain evidence="2">LRV0_1</strain>
    </source>
</reference>
<name>A0ABQ9ZEF5_9CRUS</name>
<protein>
    <submittedName>
        <fullName evidence="2">Uncharacterized protein</fullName>
    </submittedName>
</protein>
<keyword evidence="1" id="KW-1133">Transmembrane helix</keyword>